<dbReference type="EMBL" id="JACHIF010000001">
    <property type="protein sequence ID" value="MBB5036798.1"/>
    <property type="molecule type" value="Genomic_DNA"/>
</dbReference>
<dbReference type="AlphaFoldDB" id="A0A7W8DNW4"/>
<protein>
    <submittedName>
        <fullName evidence="2">Uncharacterized protein</fullName>
    </submittedName>
</protein>
<gene>
    <name evidence="2" type="ORF">HNQ64_001032</name>
</gene>
<evidence type="ECO:0000256" key="1">
    <source>
        <dbReference type="SAM" id="Phobius"/>
    </source>
</evidence>
<organism evidence="2 3">
    <name type="scientific">Prosthecobacter dejongeii</name>
    <dbReference type="NCBI Taxonomy" id="48465"/>
    <lineage>
        <taxon>Bacteria</taxon>
        <taxon>Pseudomonadati</taxon>
        <taxon>Verrucomicrobiota</taxon>
        <taxon>Verrucomicrobiia</taxon>
        <taxon>Verrucomicrobiales</taxon>
        <taxon>Verrucomicrobiaceae</taxon>
        <taxon>Prosthecobacter</taxon>
    </lineage>
</organism>
<name>A0A7W8DNW4_9BACT</name>
<comment type="caution">
    <text evidence="2">The sequence shown here is derived from an EMBL/GenBank/DDBJ whole genome shotgun (WGS) entry which is preliminary data.</text>
</comment>
<sequence length="48" mass="5317">MACLLLWFIAGALLGYLLKSLDILNERQIAVLCVMWPIGGIVPIFIIT</sequence>
<evidence type="ECO:0000313" key="2">
    <source>
        <dbReference type="EMBL" id="MBB5036798.1"/>
    </source>
</evidence>
<accession>A0A7W8DNW4</accession>
<reference evidence="2 3" key="1">
    <citation type="submission" date="2020-08" db="EMBL/GenBank/DDBJ databases">
        <title>Genomic Encyclopedia of Type Strains, Phase IV (KMG-IV): sequencing the most valuable type-strain genomes for metagenomic binning, comparative biology and taxonomic classification.</title>
        <authorList>
            <person name="Goeker M."/>
        </authorList>
    </citation>
    <scope>NUCLEOTIDE SEQUENCE [LARGE SCALE GENOMIC DNA]</scope>
    <source>
        <strain evidence="2 3">DSM 12251</strain>
    </source>
</reference>
<keyword evidence="1" id="KW-0812">Transmembrane</keyword>
<keyword evidence="3" id="KW-1185">Reference proteome</keyword>
<keyword evidence="1" id="KW-0472">Membrane</keyword>
<proteinExistence type="predicted"/>
<feature type="transmembrane region" description="Helical" evidence="1">
    <location>
        <begin position="29"/>
        <end position="47"/>
    </location>
</feature>
<keyword evidence="1" id="KW-1133">Transmembrane helix</keyword>
<evidence type="ECO:0000313" key="3">
    <source>
        <dbReference type="Proteomes" id="UP000534294"/>
    </source>
</evidence>
<dbReference type="Proteomes" id="UP000534294">
    <property type="component" value="Unassembled WGS sequence"/>
</dbReference>